<organism evidence="7 8">
    <name type="scientific">Cyprinus carpio</name>
    <name type="common">Common carp</name>
    <dbReference type="NCBI Taxonomy" id="7962"/>
    <lineage>
        <taxon>Eukaryota</taxon>
        <taxon>Metazoa</taxon>
        <taxon>Chordata</taxon>
        <taxon>Craniata</taxon>
        <taxon>Vertebrata</taxon>
        <taxon>Euteleostomi</taxon>
        <taxon>Actinopterygii</taxon>
        <taxon>Neopterygii</taxon>
        <taxon>Teleostei</taxon>
        <taxon>Ostariophysi</taxon>
        <taxon>Cypriniformes</taxon>
        <taxon>Cyprinidae</taxon>
        <taxon>Cyprininae</taxon>
        <taxon>Cyprinus</taxon>
    </lineage>
</organism>
<reference evidence="7" key="1">
    <citation type="submission" date="2025-08" db="UniProtKB">
        <authorList>
            <consortium name="Ensembl"/>
        </authorList>
    </citation>
    <scope>IDENTIFICATION</scope>
</reference>
<evidence type="ECO:0000256" key="5">
    <source>
        <dbReference type="PROSITE-ProRule" id="PRU00191"/>
    </source>
</evidence>
<keyword evidence="4" id="KW-1064">Adaptive immunity</keyword>
<keyword evidence="3 5" id="KW-0727">SH2 domain</keyword>
<dbReference type="SMART" id="SM00252">
    <property type="entry name" value="SH2"/>
    <property type="match status" value="1"/>
</dbReference>
<dbReference type="PANTHER" id="PTHR46051">
    <property type="entry name" value="SH2 DOMAIN-CONTAINING PROTEIN"/>
    <property type="match status" value="1"/>
</dbReference>
<protein>
    <submittedName>
        <fullName evidence="7">SH2 domain containing 1A duplicate a</fullName>
    </submittedName>
</protein>
<dbReference type="InterPro" id="IPR036860">
    <property type="entry name" value="SH2_dom_sf"/>
</dbReference>
<keyword evidence="8" id="KW-1185">Reference proteome</keyword>
<dbReference type="AlphaFoldDB" id="A0A8C1K5H5"/>
<evidence type="ECO:0000313" key="8">
    <source>
        <dbReference type="Proteomes" id="UP000694427"/>
    </source>
</evidence>
<evidence type="ECO:0000256" key="3">
    <source>
        <dbReference type="ARBA" id="ARBA00022999"/>
    </source>
</evidence>
<keyword evidence="1" id="KW-0399">Innate immunity</keyword>
<dbReference type="PROSITE" id="PS50001">
    <property type="entry name" value="SH2"/>
    <property type="match status" value="1"/>
</dbReference>
<keyword evidence="2" id="KW-0391">Immunity</keyword>
<proteinExistence type="predicted"/>
<name>A0A8C1K5H5_CYPCA</name>
<feature type="domain" description="SH2" evidence="6">
    <location>
        <begin position="8"/>
        <end position="104"/>
    </location>
</feature>
<dbReference type="PANTHER" id="PTHR46051:SF1">
    <property type="entry name" value="INOSITOL POLYPHOSPHATE-RELATED PHOSPHATASE DOMAIN-CONTAINING PROTEIN"/>
    <property type="match status" value="1"/>
</dbReference>
<accession>A0A8C1K5H5</accession>
<evidence type="ECO:0000256" key="1">
    <source>
        <dbReference type="ARBA" id="ARBA00022588"/>
    </source>
</evidence>
<evidence type="ECO:0000259" key="6">
    <source>
        <dbReference type="PROSITE" id="PS50001"/>
    </source>
</evidence>
<evidence type="ECO:0000313" key="7">
    <source>
        <dbReference type="Ensembl" id="ENSCCRP00010041730.1"/>
    </source>
</evidence>
<reference evidence="7" key="2">
    <citation type="submission" date="2025-09" db="UniProtKB">
        <authorList>
            <consortium name="Ensembl"/>
        </authorList>
    </citation>
    <scope>IDENTIFICATION</scope>
</reference>
<dbReference type="GO" id="GO:0050776">
    <property type="term" value="P:regulation of immune response"/>
    <property type="evidence" value="ECO:0007669"/>
    <property type="project" value="TreeGrafter"/>
</dbReference>
<dbReference type="Pfam" id="PF00017">
    <property type="entry name" value="SH2"/>
    <property type="match status" value="1"/>
</dbReference>
<dbReference type="InterPro" id="IPR000980">
    <property type="entry name" value="SH2"/>
</dbReference>
<dbReference type="GO" id="GO:0009966">
    <property type="term" value="P:regulation of signal transduction"/>
    <property type="evidence" value="ECO:0007669"/>
    <property type="project" value="TreeGrafter"/>
</dbReference>
<evidence type="ECO:0000256" key="2">
    <source>
        <dbReference type="ARBA" id="ARBA00022859"/>
    </source>
</evidence>
<sequence>MEESDLAEYHGRISKRQAEEILNEAGRDGSYLIRDSASAAGSYCVCVLCGGWVYTYRVFKRKDGLWTIEVAPGMKERLFRKAGNLIAAFKIPDQGISVPLLYPVNRKHTRRGKKGANNAYKGSHKCFSCPAQILTHKRKGYICGFIYKKATAQSTLFLNRHV</sequence>
<dbReference type="Gene3D" id="3.30.505.10">
    <property type="entry name" value="SH2 domain"/>
    <property type="match status" value="1"/>
</dbReference>
<dbReference type="Proteomes" id="UP000694427">
    <property type="component" value="Unplaced"/>
</dbReference>
<dbReference type="GO" id="GO:0002250">
    <property type="term" value="P:adaptive immune response"/>
    <property type="evidence" value="ECO:0007669"/>
    <property type="project" value="UniProtKB-KW"/>
</dbReference>
<dbReference type="Ensembl" id="ENSCCRT00010045800.1">
    <property type="protein sequence ID" value="ENSCCRP00010041730.1"/>
    <property type="gene ID" value="ENSCCRG00010017774.1"/>
</dbReference>
<dbReference type="GO" id="GO:0045087">
    <property type="term" value="P:innate immune response"/>
    <property type="evidence" value="ECO:0007669"/>
    <property type="project" value="UniProtKB-KW"/>
</dbReference>
<evidence type="ECO:0000256" key="4">
    <source>
        <dbReference type="ARBA" id="ARBA00023130"/>
    </source>
</evidence>
<dbReference type="SUPFAM" id="SSF55550">
    <property type="entry name" value="SH2 domain"/>
    <property type="match status" value="1"/>
</dbReference>